<gene>
    <name evidence="1" type="ORF">HNQ94_002919</name>
</gene>
<organism evidence="1 2">
    <name type="scientific">Salirhabdus euzebyi</name>
    <dbReference type="NCBI Taxonomy" id="394506"/>
    <lineage>
        <taxon>Bacteria</taxon>
        <taxon>Bacillati</taxon>
        <taxon>Bacillota</taxon>
        <taxon>Bacilli</taxon>
        <taxon>Bacillales</taxon>
        <taxon>Bacillaceae</taxon>
        <taxon>Salirhabdus</taxon>
    </lineage>
</organism>
<dbReference type="AlphaFoldDB" id="A0A841Q814"/>
<evidence type="ECO:0008006" key="3">
    <source>
        <dbReference type="Google" id="ProtNLM"/>
    </source>
</evidence>
<dbReference type="InterPro" id="IPR009296">
    <property type="entry name" value="DUF951"/>
</dbReference>
<protein>
    <recommendedName>
        <fullName evidence="3">DUF951 domain-containing protein</fullName>
    </recommendedName>
</protein>
<dbReference type="PANTHER" id="PTHR38455">
    <property type="entry name" value="HYPOTHETICAL CYTOSOLIC PROTEIN"/>
    <property type="match status" value="1"/>
</dbReference>
<proteinExistence type="predicted"/>
<comment type="caution">
    <text evidence="1">The sequence shown here is derived from an EMBL/GenBank/DDBJ whole genome shotgun (WGS) entry which is preliminary data.</text>
</comment>
<dbReference type="PIRSF" id="PIRSF037263">
    <property type="entry name" value="DUF951_bac"/>
    <property type="match status" value="1"/>
</dbReference>
<dbReference type="PANTHER" id="PTHR38455:SF1">
    <property type="entry name" value="DUF951 DOMAIN-CONTAINING PROTEIN"/>
    <property type="match status" value="1"/>
</dbReference>
<dbReference type="EMBL" id="JACHGH010000009">
    <property type="protein sequence ID" value="MBB6454437.1"/>
    <property type="molecule type" value="Genomic_DNA"/>
</dbReference>
<dbReference type="Pfam" id="PF06107">
    <property type="entry name" value="DUF951"/>
    <property type="match status" value="1"/>
</dbReference>
<dbReference type="Proteomes" id="UP000581688">
    <property type="component" value="Unassembled WGS sequence"/>
</dbReference>
<evidence type="ECO:0000313" key="2">
    <source>
        <dbReference type="Proteomes" id="UP000581688"/>
    </source>
</evidence>
<accession>A0A841Q814</accession>
<reference evidence="1 2" key="1">
    <citation type="submission" date="2020-08" db="EMBL/GenBank/DDBJ databases">
        <title>Genomic Encyclopedia of Type Strains, Phase IV (KMG-IV): sequencing the most valuable type-strain genomes for metagenomic binning, comparative biology and taxonomic classification.</title>
        <authorList>
            <person name="Goeker M."/>
        </authorList>
    </citation>
    <scope>NUCLEOTIDE SEQUENCE [LARGE SCALE GENOMIC DNA]</scope>
    <source>
        <strain evidence="1 2">DSM 19612</strain>
    </source>
</reference>
<keyword evidence="2" id="KW-1185">Reference proteome</keyword>
<dbReference type="RefSeq" id="WP_174497077.1">
    <property type="nucleotide sequence ID" value="NZ_CADDWK010000011.1"/>
</dbReference>
<evidence type="ECO:0000313" key="1">
    <source>
        <dbReference type="EMBL" id="MBB6454437.1"/>
    </source>
</evidence>
<sequence length="67" mass="7925">MADNKQFELNDIVSMKKPHPCGENQWKVIRVGMDIRIKCMGCQHSVLIPRRQFEKKVKKILEKSEEK</sequence>
<name>A0A841Q814_9BACI</name>